<evidence type="ECO:0000256" key="5">
    <source>
        <dbReference type="ARBA" id="ARBA00022857"/>
    </source>
</evidence>
<keyword evidence="2 8" id="KW-0547">Nucleotide-binding</keyword>
<feature type="binding site" evidence="8">
    <location>
        <position position="171"/>
    </location>
    <ligand>
        <name>NAD(+)</name>
        <dbReference type="ChEBI" id="CHEBI:57540"/>
    </ligand>
</feature>
<dbReference type="GO" id="GO:0051287">
    <property type="term" value="F:NAD binding"/>
    <property type="evidence" value="ECO:0007669"/>
    <property type="project" value="UniProtKB-ARBA"/>
</dbReference>
<dbReference type="PANTHER" id="PTHR20275">
    <property type="entry name" value="NAD KINASE"/>
    <property type="match status" value="1"/>
</dbReference>
<dbReference type="Gene3D" id="3.40.50.10330">
    <property type="entry name" value="Probable inorganic polyphosphate/atp-NAD kinase, domain 1"/>
    <property type="match status" value="1"/>
</dbReference>
<feature type="binding site" evidence="8">
    <location>
        <position position="173"/>
    </location>
    <ligand>
        <name>NAD(+)</name>
        <dbReference type="ChEBI" id="CHEBI:57540"/>
    </ligand>
</feature>
<dbReference type="InterPro" id="IPR002504">
    <property type="entry name" value="NADK"/>
</dbReference>
<keyword evidence="1 8" id="KW-0808">Transferase</keyword>
<evidence type="ECO:0000256" key="4">
    <source>
        <dbReference type="ARBA" id="ARBA00022840"/>
    </source>
</evidence>
<evidence type="ECO:0000256" key="7">
    <source>
        <dbReference type="ARBA" id="ARBA00047925"/>
    </source>
</evidence>
<evidence type="ECO:0000256" key="3">
    <source>
        <dbReference type="ARBA" id="ARBA00022777"/>
    </source>
</evidence>
<feature type="binding site" evidence="8">
    <location>
        <begin position="143"/>
        <end position="144"/>
    </location>
    <ligand>
        <name>NAD(+)</name>
        <dbReference type="ChEBI" id="CHEBI:57540"/>
    </ligand>
</feature>
<dbReference type="GO" id="GO:0019674">
    <property type="term" value="P:NAD+ metabolic process"/>
    <property type="evidence" value="ECO:0007669"/>
    <property type="project" value="InterPro"/>
</dbReference>
<gene>
    <name evidence="8" type="primary">nadK</name>
    <name evidence="9" type="ORF">HELGO_WM13889</name>
</gene>
<dbReference type="GO" id="GO:0006741">
    <property type="term" value="P:NADP+ biosynthetic process"/>
    <property type="evidence" value="ECO:0007669"/>
    <property type="project" value="UniProtKB-UniRule"/>
</dbReference>
<feature type="binding site" evidence="8">
    <location>
        <position position="74"/>
    </location>
    <ligand>
        <name>NAD(+)</name>
        <dbReference type="ChEBI" id="CHEBI:57540"/>
    </ligand>
</feature>
<keyword evidence="5 8" id="KW-0521">NADP</keyword>
<comment type="catalytic activity">
    <reaction evidence="7 8">
        <text>NAD(+) + ATP = ADP + NADP(+) + H(+)</text>
        <dbReference type="Rhea" id="RHEA:18629"/>
        <dbReference type="ChEBI" id="CHEBI:15378"/>
        <dbReference type="ChEBI" id="CHEBI:30616"/>
        <dbReference type="ChEBI" id="CHEBI:57540"/>
        <dbReference type="ChEBI" id="CHEBI:58349"/>
        <dbReference type="ChEBI" id="CHEBI:456216"/>
        <dbReference type="EC" id="2.7.1.23"/>
    </reaction>
</comment>
<dbReference type="InterPro" id="IPR017437">
    <property type="entry name" value="ATP-NAD_kinase_PpnK-typ_C"/>
</dbReference>
<sequence>MRAFKTIGIVCKRDDSRLVSTVRRLIDHLSTKGCEVLVDDIGGQLLGIVGVPLETFAQRVDLAIVVGGDGTLLHAGRFMANHEIPVLGVNLGRLGFLVDISPEDVEMILEQVLAGKYYEEKRTLLKASVFRGEQCLGENDALNDVVIHVRNEVRMIEFTTHINDAFVNTQRADGMVVATPTGSTAYSLSGGGPILHPDLDAVVLVPICPHTLSHRPIAISADNKIKISLCDQRNSEARVSFDGQSHIDITPGDHLVIQQKQKNLCLLHPENYDYYHILRTKLRWSMQP</sequence>
<dbReference type="GO" id="GO:0005737">
    <property type="term" value="C:cytoplasm"/>
    <property type="evidence" value="ECO:0007669"/>
    <property type="project" value="UniProtKB-SubCell"/>
</dbReference>
<comment type="subcellular location">
    <subcellularLocation>
        <location evidence="8">Cytoplasm</location>
    </subcellularLocation>
</comment>
<evidence type="ECO:0000256" key="8">
    <source>
        <dbReference type="HAMAP-Rule" id="MF_00361"/>
    </source>
</evidence>
<dbReference type="SUPFAM" id="SSF111331">
    <property type="entry name" value="NAD kinase/diacylglycerol kinase-like"/>
    <property type="match status" value="1"/>
</dbReference>
<dbReference type="EMBL" id="CACVAY010000047">
    <property type="protein sequence ID" value="CAA6810676.1"/>
    <property type="molecule type" value="Genomic_DNA"/>
</dbReference>
<name>A0A6S6T748_9GAMM</name>
<feature type="binding site" evidence="8">
    <location>
        <position position="154"/>
    </location>
    <ligand>
        <name>NAD(+)</name>
        <dbReference type="ChEBI" id="CHEBI:57540"/>
    </ligand>
</feature>
<feature type="active site" description="Proton acceptor" evidence="8">
    <location>
        <position position="69"/>
    </location>
</feature>
<dbReference type="FunFam" id="2.60.200.30:FF:000009">
    <property type="entry name" value="Poly(P)/ATP NAD kinase"/>
    <property type="match status" value="1"/>
</dbReference>
<dbReference type="Gene3D" id="2.60.200.30">
    <property type="entry name" value="Probable inorganic polyphosphate/atp-NAD kinase, domain 2"/>
    <property type="match status" value="1"/>
</dbReference>
<dbReference type="PANTHER" id="PTHR20275:SF0">
    <property type="entry name" value="NAD KINASE"/>
    <property type="match status" value="1"/>
</dbReference>
<dbReference type="Pfam" id="PF20143">
    <property type="entry name" value="NAD_kinase_C"/>
    <property type="match status" value="1"/>
</dbReference>
<evidence type="ECO:0000256" key="1">
    <source>
        <dbReference type="ARBA" id="ARBA00022679"/>
    </source>
</evidence>
<evidence type="ECO:0000256" key="2">
    <source>
        <dbReference type="ARBA" id="ARBA00022741"/>
    </source>
</evidence>
<comment type="similarity">
    <text evidence="8">Belongs to the NAD kinase family.</text>
</comment>
<keyword evidence="4 8" id="KW-0067">ATP-binding</keyword>
<comment type="function">
    <text evidence="8">Involved in the regulation of the intracellular balance of NAD and NADP, and is a key enzyme in the biosynthesis of NADP. Catalyzes specifically the phosphorylation on 2'-hydroxyl of the adenosine moiety of NAD to yield NADP.</text>
</comment>
<dbReference type="InterPro" id="IPR017438">
    <property type="entry name" value="ATP-NAD_kinase_N"/>
</dbReference>
<dbReference type="GO" id="GO:0003951">
    <property type="term" value="F:NAD+ kinase activity"/>
    <property type="evidence" value="ECO:0007669"/>
    <property type="project" value="UniProtKB-UniRule"/>
</dbReference>
<feature type="binding site" evidence="8">
    <location>
        <position position="244"/>
    </location>
    <ligand>
        <name>NAD(+)</name>
        <dbReference type="ChEBI" id="CHEBI:57540"/>
    </ligand>
</feature>
<feature type="binding site" evidence="8">
    <location>
        <begin position="184"/>
        <end position="189"/>
    </location>
    <ligand>
        <name>NAD(+)</name>
        <dbReference type="ChEBI" id="CHEBI:57540"/>
    </ligand>
</feature>
<feature type="binding site" evidence="8">
    <location>
        <begin position="69"/>
        <end position="70"/>
    </location>
    <ligand>
        <name>NAD(+)</name>
        <dbReference type="ChEBI" id="CHEBI:57540"/>
    </ligand>
</feature>
<reference evidence="9" key="1">
    <citation type="submission" date="2020-01" db="EMBL/GenBank/DDBJ databases">
        <authorList>
            <person name="Meier V. D."/>
            <person name="Meier V D."/>
        </authorList>
    </citation>
    <scope>NUCLEOTIDE SEQUENCE</scope>
    <source>
        <strain evidence="9">HLG_WM_MAG_07</strain>
    </source>
</reference>
<dbReference type="EC" id="2.7.1.23" evidence="8"/>
<evidence type="ECO:0000256" key="6">
    <source>
        <dbReference type="ARBA" id="ARBA00023027"/>
    </source>
</evidence>
<dbReference type="GO" id="GO:0046872">
    <property type="term" value="F:metal ion binding"/>
    <property type="evidence" value="ECO:0007669"/>
    <property type="project" value="UniProtKB-UniRule"/>
</dbReference>
<evidence type="ECO:0000313" key="9">
    <source>
        <dbReference type="EMBL" id="CAA6810676.1"/>
    </source>
</evidence>
<keyword evidence="6 8" id="KW-0520">NAD</keyword>
<keyword evidence="8" id="KW-0963">Cytoplasm</keyword>
<comment type="cofactor">
    <cofactor evidence="8">
        <name>a divalent metal cation</name>
        <dbReference type="ChEBI" id="CHEBI:60240"/>
    </cofactor>
</comment>
<comment type="caution">
    <text evidence="8">Lacks conserved residue(s) required for the propagation of feature annotation.</text>
</comment>
<dbReference type="GO" id="GO:0005524">
    <property type="term" value="F:ATP binding"/>
    <property type="evidence" value="ECO:0007669"/>
    <property type="project" value="UniProtKB-KW"/>
</dbReference>
<dbReference type="Pfam" id="PF01513">
    <property type="entry name" value="NAD_kinase"/>
    <property type="match status" value="1"/>
</dbReference>
<organism evidence="9">
    <name type="scientific">uncultured Thiotrichaceae bacterium</name>
    <dbReference type="NCBI Taxonomy" id="298394"/>
    <lineage>
        <taxon>Bacteria</taxon>
        <taxon>Pseudomonadati</taxon>
        <taxon>Pseudomonadota</taxon>
        <taxon>Gammaproteobacteria</taxon>
        <taxon>Thiotrichales</taxon>
        <taxon>Thiotrichaceae</taxon>
        <taxon>environmental samples</taxon>
    </lineage>
</organism>
<dbReference type="InterPro" id="IPR016064">
    <property type="entry name" value="NAD/diacylglycerol_kinase_sf"/>
</dbReference>
<proteinExistence type="inferred from homology"/>
<accession>A0A6S6T748</accession>
<dbReference type="HAMAP" id="MF_00361">
    <property type="entry name" value="NAD_kinase"/>
    <property type="match status" value="1"/>
</dbReference>
<keyword evidence="3 8" id="KW-0418">Kinase</keyword>
<protein>
    <recommendedName>
        <fullName evidence="8">NAD kinase</fullName>
        <ecNumber evidence="8">2.7.1.23</ecNumber>
    </recommendedName>
    <alternativeName>
        <fullName evidence="8">ATP-dependent NAD kinase</fullName>
    </alternativeName>
</protein>
<dbReference type="NCBIfam" id="NF002306">
    <property type="entry name" value="PRK01231.1"/>
    <property type="match status" value="1"/>
</dbReference>
<dbReference type="AlphaFoldDB" id="A0A6S6T748"/>